<keyword evidence="5" id="KW-1185">Reference proteome</keyword>
<dbReference type="EMBL" id="CACVBM020001131">
    <property type="protein sequence ID" value="CAA7033412.1"/>
    <property type="molecule type" value="Genomic_DNA"/>
</dbReference>
<dbReference type="Gene3D" id="2.60.120.200">
    <property type="match status" value="1"/>
</dbReference>
<feature type="region of interest" description="Disordered" evidence="2">
    <location>
        <begin position="25"/>
        <end position="56"/>
    </location>
</feature>
<proteinExistence type="predicted"/>
<evidence type="ECO:0000313" key="4">
    <source>
        <dbReference type="EMBL" id="CAA7033412.1"/>
    </source>
</evidence>
<evidence type="ECO:0000256" key="2">
    <source>
        <dbReference type="SAM" id="MobiDB-lite"/>
    </source>
</evidence>
<accession>A0A6D2ISE8</accession>
<sequence>MILFCCCAIEIWPSNFPIGPTAGRSGKETALARPDELSATKPSARNAGQRRNRPRSAGITYRERIGFLVHSHLADQIARPRQNHRPSAQTFLGQVHTLAPENVKKPKRPLIQGPRELNDVLLQNMYAGFAGSMGRGVERHDIWSWSFENAAKN</sequence>
<dbReference type="InterPro" id="IPR001220">
    <property type="entry name" value="Legume_lectin_dom"/>
</dbReference>
<name>A0A6D2ISE8_9BRAS</name>
<dbReference type="Proteomes" id="UP000467841">
    <property type="component" value="Unassembled WGS sequence"/>
</dbReference>
<evidence type="ECO:0000259" key="3">
    <source>
        <dbReference type="Pfam" id="PF00139"/>
    </source>
</evidence>
<reference evidence="4" key="1">
    <citation type="submission" date="2020-01" db="EMBL/GenBank/DDBJ databases">
        <authorList>
            <person name="Mishra B."/>
        </authorList>
    </citation>
    <scope>NUCLEOTIDE SEQUENCE [LARGE SCALE GENOMIC DNA]</scope>
</reference>
<organism evidence="4 5">
    <name type="scientific">Microthlaspi erraticum</name>
    <dbReference type="NCBI Taxonomy" id="1685480"/>
    <lineage>
        <taxon>Eukaryota</taxon>
        <taxon>Viridiplantae</taxon>
        <taxon>Streptophyta</taxon>
        <taxon>Embryophyta</taxon>
        <taxon>Tracheophyta</taxon>
        <taxon>Spermatophyta</taxon>
        <taxon>Magnoliopsida</taxon>
        <taxon>eudicotyledons</taxon>
        <taxon>Gunneridae</taxon>
        <taxon>Pentapetalae</taxon>
        <taxon>rosids</taxon>
        <taxon>malvids</taxon>
        <taxon>Brassicales</taxon>
        <taxon>Brassicaceae</taxon>
        <taxon>Coluteocarpeae</taxon>
        <taxon>Microthlaspi</taxon>
    </lineage>
</organism>
<dbReference type="AlphaFoldDB" id="A0A6D2ISE8"/>
<keyword evidence="1" id="KW-0430">Lectin</keyword>
<dbReference type="OrthoDB" id="10273913at2759"/>
<evidence type="ECO:0000313" key="5">
    <source>
        <dbReference type="Proteomes" id="UP000467841"/>
    </source>
</evidence>
<dbReference type="Pfam" id="PF00139">
    <property type="entry name" value="Lectin_legB"/>
    <property type="match status" value="1"/>
</dbReference>
<evidence type="ECO:0000256" key="1">
    <source>
        <dbReference type="ARBA" id="ARBA00022734"/>
    </source>
</evidence>
<comment type="caution">
    <text evidence="4">The sequence shown here is derived from an EMBL/GenBank/DDBJ whole genome shotgun (WGS) entry which is preliminary data.</text>
</comment>
<dbReference type="InterPro" id="IPR013320">
    <property type="entry name" value="ConA-like_dom_sf"/>
</dbReference>
<dbReference type="SUPFAM" id="SSF49899">
    <property type="entry name" value="Concanavalin A-like lectins/glucanases"/>
    <property type="match status" value="1"/>
</dbReference>
<gene>
    <name evidence="4" type="ORF">MERR_LOCUS20647</name>
</gene>
<dbReference type="GO" id="GO:0030246">
    <property type="term" value="F:carbohydrate binding"/>
    <property type="evidence" value="ECO:0007669"/>
    <property type="project" value="UniProtKB-KW"/>
</dbReference>
<feature type="domain" description="Legume lectin" evidence="3">
    <location>
        <begin position="97"/>
        <end position="150"/>
    </location>
</feature>
<protein>
    <recommendedName>
        <fullName evidence="3">Legume lectin domain-containing protein</fullName>
    </recommendedName>
</protein>